<keyword evidence="2 8" id="KW-0645">Protease</keyword>
<dbReference type="PROSITE" id="PS52034">
    <property type="entry name" value="PEPTIDASE_M32"/>
    <property type="match status" value="1"/>
</dbReference>
<comment type="function">
    <text evidence="8">Broad specificity carboxypetidase that releases amino acids sequentially from the C-terminus, including neutral, aromatic, polar and basic residues.</text>
</comment>
<keyword evidence="12" id="KW-1185">Reference proteome</keyword>
<dbReference type="EC" id="3.4.17.19" evidence="8"/>
<reference evidence="11 12" key="1">
    <citation type="submission" date="2015-03" db="EMBL/GenBank/DDBJ databases">
        <title>Genome Sequence of Kiloniella spongiae MEBiC09566, isolated from a marine sponge.</title>
        <authorList>
            <person name="Shao Z."/>
            <person name="Wang L."/>
            <person name="Li X."/>
        </authorList>
    </citation>
    <scope>NUCLEOTIDE SEQUENCE [LARGE SCALE GENOMIC DNA]</scope>
    <source>
        <strain evidence="11 12">MEBiC09566</strain>
    </source>
</reference>
<dbReference type="PIRSF" id="PIRSF006615">
    <property type="entry name" value="Zn_crbxpep_Taq"/>
    <property type="match status" value="1"/>
</dbReference>
<feature type="active site" description="Proton donor/acceptor" evidence="10">
    <location>
        <position position="265"/>
    </location>
</feature>
<dbReference type="GO" id="GO:0006508">
    <property type="term" value="P:proteolysis"/>
    <property type="evidence" value="ECO:0007669"/>
    <property type="project" value="UniProtKB-UniRule"/>
</dbReference>
<dbReference type="STRING" id="1489064.WH96_01995"/>
<evidence type="ECO:0000256" key="1">
    <source>
        <dbReference type="ARBA" id="ARBA00022645"/>
    </source>
</evidence>
<dbReference type="GO" id="GO:0004181">
    <property type="term" value="F:metallocarboxypeptidase activity"/>
    <property type="evidence" value="ECO:0007669"/>
    <property type="project" value="UniProtKB-UniRule"/>
</dbReference>
<dbReference type="SUPFAM" id="SSF55486">
    <property type="entry name" value="Metalloproteases ('zincins'), catalytic domain"/>
    <property type="match status" value="1"/>
</dbReference>
<dbReference type="EMBL" id="LAQL01000002">
    <property type="protein sequence ID" value="KLN62310.1"/>
    <property type="molecule type" value="Genomic_DNA"/>
</dbReference>
<evidence type="ECO:0000256" key="8">
    <source>
        <dbReference type="PIRNR" id="PIRNR006615"/>
    </source>
</evidence>
<dbReference type="PRINTS" id="PR00998">
    <property type="entry name" value="CRBOXYPTASET"/>
</dbReference>
<comment type="catalytic activity">
    <reaction evidence="6 8">
        <text>Release of a C-terminal amino acid with broad specificity, except for -Pro.</text>
        <dbReference type="EC" id="3.4.17.19"/>
    </reaction>
</comment>
<evidence type="ECO:0000256" key="4">
    <source>
        <dbReference type="ARBA" id="ARBA00022801"/>
    </source>
</evidence>
<feature type="binding site" evidence="9">
    <location>
        <position position="268"/>
    </location>
    <ligand>
        <name>Zn(2+)</name>
        <dbReference type="ChEBI" id="CHEBI:29105"/>
        <note>catalytic</note>
    </ligand>
</feature>
<gene>
    <name evidence="11" type="ORF">WH96_01995</name>
</gene>
<keyword evidence="3 8" id="KW-0479">Metal-binding</keyword>
<keyword evidence="5 8" id="KW-0482">Metalloprotease</keyword>
<sequence length="497" mass="55273">MSAYLALEKKFRRMNAIGEASGVLGWDMSTVMPAGGAEARMEQLAALSGVQHEILTSREVEDLFAQALEDKGDLGSWQLANLREMQRIWRHATALDGDFVEAQTKAGKRCEMIWREARPNNDFASILPAMKEVLNLTQQEAKIKAELFECDTYDALLDHFEPGGKSMRIDAIFDDLAAFLPDFTQAVLEKQASETAAVMPDGSFSLKAQEALGREMIKAVGFDFNHGRLDVSLHPFCGGVPDDIRITTRYDEADFMTSLMGVLHETGHAMYEHNLPKDWRLQPVGSARGMTMHESQSLIIEMQASRSEEFVSFVAEKAKVAFGGQGTAWAPENMQRIYNKVKPDFIRVDADEVTYPAHVILRYRLEKELIKGSMGLEDLPHAWNDGLEDLLGIRPPNDTLGCLQDIHWYDGAWGYFPTYTLGAMAAAQLFASAKAAVPEIPSALAQGNFGPLMGWLNENVHAWGSFLSTDELLTTVTGHPLDPQVFKAHLKARYLDV</sequence>
<keyword evidence="1 8" id="KW-0121">Carboxypeptidase</keyword>
<evidence type="ECO:0000256" key="9">
    <source>
        <dbReference type="PIRSR" id="PIRSR006615-1"/>
    </source>
</evidence>
<dbReference type="RefSeq" id="WP_047762434.1">
    <property type="nucleotide sequence ID" value="NZ_LAQL01000002.1"/>
</dbReference>
<dbReference type="CDD" id="cd06460">
    <property type="entry name" value="M32_Taq"/>
    <property type="match status" value="1"/>
</dbReference>
<evidence type="ECO:0000313" key="11">
    <source>
        <dbReference type="EMBL" id="KLN62310.1"/>
    </source>
</evidence>
<accession>A0A0H2N073</accession>
<evidence type="ECO:0000256" key="7">
    <source>
        <dbReference type="ARBA" id="ARBA00061580"/>
    </source>
</evidence>
<dbReference type="OrthoDB" id="9772308at2"/>
<comment type="similarity">
    <text evidence="7 8">Belongs to the peptidase M32 family.</text>
</comment>
<dbReference type="PANTHER" id="PTHR34217">
    <property type="entry name" value="METAL-DEPENDENT CARBOXYPEPTIDASE"/>
    <property type="match status" value="1"/>
</dbReference>
<evidence type="ECO:0000313" key="12">
    <source>
        <dbReference type="Proteomes" id="UP000035444"/>
    </source>
</evidence>
<comment type="cofactor">
    <cofactor evidence="9">
        <name>Zn(2+)</name>
        <dbReference type="ChEBI" id="CHEBI:29105"/>
    </cofactor>
    <text evidence="9">Binds 1 zinc ion per subunit.</text>
</comment>
<dbReference type="InterPro" id="IPR001333">
    <property type="entry name" value="Peptidase_M32_Taq"/>
</dbReference>
<evidence type="ECO:0000256" key="5">
    <source>
        <dbReference type="ARBA" id="ARBA00023049"/>
    </source>
</evidence>
<dbReference type="Proteomes" id="UP000035444">
    <property type="component" value="Unassembled WGS sequence"/>
</dbReference>
<dbReference type="FunFam" id="1.10.1370.30:FF:000003">
    <property type="entry name" value="Thermostable carboxypeptidase 1"/>
    <property type="match status" value="1"/>
</dbReference>
<dbReference type="AlphaFoldDB" id="A0A0H2N073"/>
<feature type="binding site" evidence="9">
    <location>
        <position position="264"/>
    </location>
    <ligand>
        <name>Zn(2+)</name>
        <dbReference type="ChEBI" id="CHEBI:29105"/>
        <note>catalytic</note>
    </ligand>
</feature>
<comment type="caution">
    <text evidence="11">The sequence shown here is derived from an EMBL/GenBank/DDBJ whole genome shotgun (WGS) entry which is preliminary data.</text>
</comment>
<protein>
    <recommendedName>
        <fullName evidence="8">Metal-dependent carboxypeptidase</fullName>
        <ecNumber evidence="8">3.4.17.19</ecNumber>
    </recommendedName>
</protein>
<dbReference type="Gene3D" id="1.10.1370.30">
    <property type="match status" value="1"/>
</dbReference>
<keyword evidence="9" id="KW-0862">Zinc</keyword>
<evidence type="ECO:0000256" key="6">
    <source>
        <dbReference type="ARBA" id="ARBA00052755"/>
    </source>
</evidence>
<proteinExistence type="inferred from homology"/>
<dbReference type="PATRIC" id="fig|1489064.4.peg.1324"/>
<evidence type="ECO:0000256" key="10">
    <source>
        <dbReference type="PIRSR" id="PIRSR006615-2"/>
    </source>
</evidence>
<evidence type="ECO:0000256" key="3">
    <source>
        <dbReference type="ARBA" id="ARBA00022723"/>
    </source>
</evidence>
<keyword evidence="4 8" id="KW-0378">Hydrolase</keyword>
<dbReference type="PANTHER" id="PTHR34217:SF1">
    <property type="entry name" value="CARBOXYPEPTIDASE 1"/>
    <property type="match status" value="1"/>
</dbReference>
<organism evidence="11 12">
    <name type="scientific">Kiloniella spongiae</name>
    <dbReference type="NCBI Taxonomy" id="1489064"/>
    <lineage>
        <taxon>Bacteria</taxon>
        <taxon>Pseudomonadati</taxon>
        <taxon>Pseudomonadota</taxon>
        <taxon>Alphaproteobacteria</taxon>
        <taxon>Rhodospirillales</taxon>
        <taxon>Kiloniellaceae</taxon>
        <taxon>Kiloniella</taxon>
    </lineage>
</organism>
<evidence type="ECO:0000256" key="2">
    <source>
        <dbReference type="ARBA" id="ARBA00022670"/>
    </source>
</evidence>
<name>A0A0H2N073_9PROT</name>
<feature type="binding site" evidence="9">
    <location>
        <position position="294"/>
    </location>
    <ligand>
        <name>Zn(2+)</name>
        <dbReference type="ChEBI" id="CHEBI:29105"/>
        <note>catalytic</note>
    </ligand>
</feature>
<dbReference type="GO" id="GO:0008270">
    <property type="term" value="F:zinc ion binding"/>
    <property type="evidence" value="ECO:0007669"/>
    <property type="project" value="UniProtKB-ARBA"/>
</dbReference>
<dbReference type="Pfam" id="PF02074">
    <property type="entry name" value="Peptidase_M32"/>
    <property type="match status" value="1"/>
</dbReference>